<protein>
    <submittedName>
        <fullName evidence="8">Pilus assembly protein</fullName>
    </submittedName>
</protein>
<organism evidence="8 9">
    <name type="scientific">Herminiimonas aquatilis</name>
    <dbReference type="NCBI Taxonomy" id="345342"/>
    <lineage>
        <taxon>Bacteria</taxon>
        <taxon>Pseudomonadati</taxon>
        <taxon>Pseudomonadota</taxon>
        <taxon>Betaproteobacteria</taxon>
        <taxon>Burkholderiales</taxon>
        <taxon>Oxalobacteraceae</taxon>
        <taxon>Herminiimonas</taxon>
    </lineage>
</organism>
<dbReference type="RefSeq" id="WP_382236166.1">
    <property type="nucleotide sequence ID" value="NZ_JBHTCC010000004.1"/>
</dbReference>
<dbReference type="Proteomes" id="UP001596379">
    <property type="component" value="Unassembled WGS sequence"/>
</dbReference>
<evidence type="ECO:0000256" key="6">
    <source>
        <dbReference type="ARBA" id="ARBA00023263"/>
    </source>
</evidence>
<evidence type="ECO:0000256" key="1">
    <source>
        <dbReference type="ARBA" id="ARBA00004561"/>
    </source>
</evidence>
<evidence type="ECO:0000256" key="4">
    <source>
        <dbReference type="ARBA" id="ARBA00022723"/>
    </source>
</evidence>
<gene>
    <name evidence="8" type="ORF">ACFQO0_15010</name>
</gene>
<dbReference type="InterPro" id="IPR011047">
    <property type="entry name" value="Quinoprotein_ADH-like_sf"/>
</dbReference>
<dbReference type="Pfam" id="PF05567">
    <property type="entry name" value="T4P_PilY1"/>
    <property type="match status" value="1"/>
</dbReference>
<evidence type="ECO:0000256" key="5">
    <source>
        <dbReference type="ARBA" id="ARBA00022837"/>
    </source>
</evidence>
<keyword evidence="6" id="KW-0281">Fimbrium</keyword>
<evidence type="ECO:0000256" key="3">
    <source>
        <dbReference type="ARBA" id="ARBA00022558"/>
    </source>
</evidence>
<evidence type="ECO:0000256" key="2">
    <source>
        <dbReference type="ARBA" id="ARBA00008387"/>
    </source>
</evidence>
<sequence length="706" mass="75511">MPPCRAAAVPEVALDTDPFVSLQCPTHSVDSERVSGATTSAAHISAEGVSLYQAAFNPVTWSGSLKKYPLGFDGVEGTITIASQAEWEAADILTGTTSAVAKPAPEARHIYTSMLAENRSRLTIPFLWNDLSIAQKALLDASPVNGASDQLGEKRLNYLRGARLYELGNSGGIFPKRDRILGAIVHSPPVFVGPPSTSTQGAGYPEFHAANKGRRAAVYVGARDGMLHAFDALNGEELFAYVPQALFKQLSSLTRQGSAYRPFVDGVIAVAEARVGNEWKTVLASGMGGGAQGVFALDVTRPDQFEKGLGALWEFTDSDDADMGYVVGAPLIASFKVKVVKGVSSYRHFVVVAGGLNSYRDDGTGKFNLQASGVLFLLALDKVKSEPWKIGSNYFKFSTPVSDKTIANGLVAPALTLADDGAVSYIYSGDLQGNVWRFDFNGSAPWVSALASSSPKPLFTAMDEQQNRQAITQKVQIAYGPYGGHLLLFGTGKFMEAADLHGAGFKTQTFYGVLDMLDGKAVTRNQLVERKLVATGSGPGALEISGSELQYGAPGSGDKGWYFDFLDANKTGEHSISSARLSDGSLFFNTLIPNPDPCQKHGTRSYVLNVLTGLPAYAYLTAYPANANMGNTPIVMAIVPENPPREASGKRRLKKKLEVVDPVVSDQPGQKTTTPGVPTQTVTVSGRLSWREIVNWIELRTSSTKK</sequence>
<proteinExistence type="inferred from homology"/>
<keyword evidence="9" id="KW-1185">Reference proteome</keyword>
<comment type="caution">
    <text evidence="8">The sequence shown here is derived from an EMBL/GenBank/DDBJ whole genome shotgun (WGS) entry which is preliminary data.</text>
</comment>
<reference evidence="9" key="1">
    <citation type="journal article" date="2019" name="Int. J. Syst. Evol. Microbiol.">
        <title>The Global Catalogue of Microorganisms (GCM) 10K type strain sequencing project: providing services to taxonomists for standard genome sequencing and annotation.</title>
        <authorList>
            <consortium name="The Broad Institute Genomics Platform"/>
            <consortium name="The Broad Institute Genome Sequencing Center for Infectious Disease"/>
            <person name="Wu L."/>
            <person name="Ma J."/>
        </authorList>
    </citation>
    <scope>NUCLEOTIDE SEQUENCE [LARGE SCALE GENOMIC DNA]</scope>
    <source>
        <strain evidence="9">CCUG 36956</strain>
    </source>
</reference>
<comment type="similarity">
    <text evidence="2">Belongs to the PilY1 family.</text>
</comment>
<comment type="subcellular location">
    <subcellularLocation>
        <location evidence="1">Fimbrium</location>
    </subcellularLocation>
</comment>
<name>A0ABW2J9Q5_9BURK</name>
<keyword evidence="3" id="KW-1029">Fimbrium biogenesis</keyword>
<dbReference type="InterPro" id="IPR008707">
    <property type="entry name" value="B-propeller_PilY1"/>
</dbReference>
<evidence type="ECO:0000313" key="8">
    <source>
        <dbReference type="EMBL" id="MFC7299750.1"/>
    </source>
</evidence>
<keyword evidence="4" id="KW-0479">Metal-binding</keyword>
<evidence type="ECO:0000313" key="9">
    <source>
        <dbReference type="Proteomes" id="UP001596379"/>
    </source>
</evidence>
<evidence type="ECO:0000259" key="7">
    <source>
        <dbReference type="Pfam" id="PF05567"/>
    </source>
</evidence>
<keyword evidence="5" id="KW-0106">Calcium</keyword>
<accession>A0ABW2J9Q5</accession>
<feature type="domain" description="PilY1 beta-propeller" evidence="7">
    <location>
        <begin position="181"/>
        <end position="521"/>
    </location>
</feature>
<dbReference type="EMBL" id="JBHTCC010000004">
    <property type="protein sequence ID" value="MFC7299750.1"/>
    <property type="molecule type" value="Genomic_DNA"/>
</dbReference>
<dbReference type="SUPFAM" id="SSF50998">
    <property type="entry name" value="Quinoprotein alcohol dehydrogenase-like"/>
    <property type="match status" value="1"/>
</dbReference>